<proteinExistence type="predicted"/>
<gene>
    <name evidence="1" type="ORF">Bca52824_082562</name>
</gene>
<reference evidence="1 2" key="1">
    <citation type="submission" date="2020-02" db="EMBL/GenBank/DDBJ databases">
        <authorList>
            <person name="Ma Q."/>
            <person name="Huang Y."/>
            <person name="Song X."/>
            <person name="Pei D."/>
        </authorList>
    </citation>
    <scope>NUCLEOTIDE SEQUENCE [LARGE SCALE GENOMIC DNA]</scope>
    <source>
        <strain evidence="1">Sxm20200214</strain>
        <tissue evidence="1">Leaf</tissue>
    </source>
</reference>
<name>A0A8X7TUD2_BRACI</name>
<accession>A0A8X7TUD2</accession>
<dbReference type="OrthoDB" id="377733at2759"/>
<organism evidence="1 2">
    <name type="scientific">Brassica carinata</name>
    <name type="common">Ethiopian mustard</name>
    <name type="synonym">Abyssinian cabbage</name>
    <dbReference type="NCBI Taxonomy" id="52824"/>
    <lineage>
        <taxon>Eukaryota</taxon>
        <taxon>Viridiplantae</taxon>
        <taxon>Streptophyta</taxon>
        <taxon>Embryophyta</taxon>
        <taxon>Tracheophyta</taxon>
        <taxon>Spermatophyta</taxon>
        <taxon>Magnoliopsida</taxon>
        <taxon>eudicotyledons</taxon>
        <taxon>Gunneridae</taxon>
        <taxon>Pentapetalae</taxon>
        <taxon>rosids</taxon>
        <taxon>malvids</taxon>
        <taxon>Brassicales</taxon>
        <taxon>Brassicaceae</taxon>
        <taxon>Brassiceae</taxon>
        <taxon>Brassica</taxon>
    </lineage>
</organism>
<sequence length="142" mass="15452">MWKDFIANQDNSNGHKCLCKAVAPLKLLSRDPLKLTLSSLRPSQVQGDILCDFAIVQFRYLESCVCVSQALTSFVCLSLSLKPSSPDKAALNLAPLAVIVFKALSSQAHTLKFLSLLKMAKDTLALVALIPSVHILIISEKT</sequence>
<comment type="caution">
    <text evidence="1">The sequence shown here is derived from an EMBL/GenBank/DDBJ whole genome shotgun (WGS) entry which is preliminary data.</text>
</comment>
<dbReference type="EMBL" id="JAAMPC010000016">
    <property type="protein sequence ID" value="KAG2252426.1"/>
    <property type="molecule type" value="Genomic_DNA"/>
</dbReference>
<protein>
    <submittedName>
        <fullName evidence="1">Uncharacterized protein</fullName>
    </submittedName>
</protein>
<dbReference type="Proteomes" id="UP000886595">
    <property type="component" value="Unassembled WGS sequence"/>
</dbReference>
<evidence type="ECO:0000313" key="2">
    <source>
        <dbReference type="Proteomes" id="UP000886595"/>
    </source>
</evidence>
<dbReference type="AlphaFoldDB" id="A0A8X7TUD2"/>
<evidence type="ECO:0000313" key="1">
    <source>
        <dbReference type="EMBL" id="KAG2252426.1"/>
    </source>
</evidence>
<keyword evidence="2" id="KW-1185">Reference proteome</keyword>